<keyword evidence="1" id="KW-0143">Chaperone</keyword>
<dbReference type="Proteomes" id="UP001153555">
    <property type="component" value="Unassembled WGS sequence"/>
</dbReference>
<dbReference type="InterPro" id="IPR040400">
    <property type="entry name" value="BAG5/6/7/8"/>
</dbReference>
<dbReference type="GO" id="GO:0006457">
    <property type="term" value="P:protein folding"/>
    <property type="evidence" value="ECO:0007669"/>
    <property type="project" value="TreeGrafter"/>
</dbReference>
<gene>
    <name evidence="2" type="ORF">SHERM_29316</name>
</gene>
<reference evidence="2" key="1">
    <citation type="submission" date="2019-12" db="EMBL/GenBank/DDBJ databases">
        <authorList>
            <person name="Scholes J."/>
        </authorList>
    </citation>
    <scope>NUCLEOTIDE SEQUENCE</scope>
</reference>
<evidence type="ECO:0000313" key="2">
    <source>
        <dbReference type="EMBL" id="CAA0834060.1"/>
    </source>
</evidence>
<sequence>VFAKKMDKSQGKRKELSPLDAAVLIQKSFRAYLIQRFQALRSLREMAVAKTNLKEMRGFFHNFSCRRLLARDTEEHQMELKPTLW</sequence>
<comment type="caution">
    <text evidence="2">The sequence shown here is derived from an EMBL/GenBank/DDBJ whole genome shotgun (WGS) entry which is preliminary data.</text>
</comment>
<organism evidence="2 3">
    <name type="scientific">Striga hermonthica</name>
    <name type="common">Purple witchweed</name>
    <name type="synonym">Buchnera hermonthica</name>
    <dbReference type="NCBI Taxonomy" id="68872"/>
    <lineage>
        <taxon>Eukaryota</taxon>
        <taxon>Viridiplantae</taxon>
        <taxon>Streptophyta</taxon>
        <taxon>Embryophyta</taxon>
        <taxon>Tracheophyta</taxon>
        <taxon>Spermatophyta</taxon>
        <taxon>Magnoliopsida</taxon>
        <taxon>eudicotyledons</taxon>
        <taxon>Gunneridae</taxon>
        <taxon>Pentapetalae</taxon>
        <taxon>asterids</taxon>
        <taxon>lamiids</taxon>
        <taxon>Lamiales</taxon>
        <taxon>Orobanchaceae</taxon>
        <taxon>Buchnereae</taxon>
        <taxon>Striga</taxon>
    </lineage>
</organism>
<dbReference type="PANTHER" id="PTHR33322">
    <property type="entry name" value="BAG DOMAIN CONTAINING PROTEIN, EXPRESSED"/>
    <property type="match status" value="1"/>
</dbReference>
<keyword evidence="3" id="KW-1185">Reference proteome</keyword>
<dbReference type="GO" id="GO:0009506">
    <property type="term" value="C:plasmodesma"/>
    <property type="evidence" value="ECO:0007669"/>
    <property type="project" value="TreeGrafter"/>
</dbReference>
<dbReference type="OrthoDB" id="747353at2759"/>
<evidence type="ECO:0000256" key="1">
    <source>
        <dbReference type="ARBA" id="ARBA00023186"/>
    </source>
</evidence>
<feature type="non-terminal residue" evidence="2">
    <location>
        <position position="85"/>
    </location>
</feature>
<name>A0A9N7RL73_STRHE</name>
<dbReference type="PANTHER" id="PTHR33322:SF3">
    <property type="entry name" value="BAG FAMILY MOLECULAR CHAPERONE REGULATOR 7"/>
    <property type="match status" value="1"/>
</dbReference>
<dbReference type="AlphaFoldDB" id="A0A9N7RL73"/>
<feature type="non-terminal residue" evidence="2">
    <location>
        <position position="1"/>
    </location>
</feature>
<accession>A0A9N7RL73</accession>
<protein>
    <submittedName>
        <fullName evidence="2">BAG family molecular chaperone regulator 7</fullName>
    </submittedName>
</protein>
<dbReference type="EMBL" id="CACSLK010027842">
    <property type="protein sequence ID" value="CAA0834060.1"/>
    <property type="molecule type" value="Genomic_DNA"/>
</dbReference>
<evidence type="ECO:0000313" key="3">
    <source>
        <dbReference type="Proteomes" id="UP001153555"/>
    </source>
</evidence>
<proteinExistence type="predicted"/>